<evidence type="ECO:0000313" key="3">
    <source>
        <dbReference type="Proteomes" id="UP000003806"/>
    </source>
</evidence>
<feature type="domain" description="HicB-like antitoxin of toxin-antitoxin system" evidence="1">
    <location>
        <begin position="8"/>
        <end position="102"/>
    </location>
</feature>
<dbReference type="RefSeq" id="WP_008522816.1">
    <property type="nucleotide sequence ID" value="NZ_CM001376.1"/>
</dbReference>
<evidence type="ECO:0000313" key="2">
    <source>
        <dbReference type="EMBL" id="EHM13118.1"/>
    </source>
</evidence>
<dbReference type="PANTHER" id="PTHR34504">
    <property type="entry name" value="ANTITOXIN HICB"/>
    <property type="match status" value="1"/>
</dbReference>
<accession>H0UKA9</accession>
<reference evidence="2 3" key="1">
    <citation type="submission" date="2011-11" db="EMBL/GenBank/DDBJ databases">
        <title>The Noncontiguous Finished genome of Jonquetella anthropi DSM 22815.</title>
        <authorList>
            <consortium name="US DOE Joint Genome Institute (JGI-PGF)"/>
            <person name="Lucas S."/>
            <person name="Copeland A."/>
            <person name="Lapidus A."/>
            <person name="Glavina del Rio T."/>
            <person name="Dalin E."/>
            <person name="Tice H."/>
            <person name="Bruce D."/>
            <person name="Goodwin L."/>
            <person name="Pitluck S."/>
            <person name="Peters L."/>
            <person name="Mikhailova N."/>
            <person name="Held B."/>
            <person name="Kyrpides N."/>
            <person name="Mavromatis K."/>
            <person name="Ivanova N."/>
            <person name="Markowitz V."/>
            <person name="Cheng J.-F."/>
            <person name="Hugenholtz P."/>
            <person name="Woyke T."/>
            <person name="Wu D."/>
            <person name="Gronow S."/>
            <person name="Wellnitz S."/>
            <person name="Brambilla E."/>
            <person name="Klenk H.-P."/>
            <person name="Eisen J.A."/>
        </authorList>
    </citation>
    <scope>NUCLEOTIDE SEQUENCE [LARGE SCALE GENOMIC DNA]</scope>
    <source>
        <strain evidence="2 3">DSM 22815</strain>
    </source>
</reference>
<keyword evidence="3" id="KW-1185">Reference proteome</keyword>
<dbReference type="InterPro" id="IPR035069">
    <property type="entry name" value="TTHA1013/TTHA0281-like"/>
</dbReference>
<dbReference type="SUPFAM" id="SSF143100">
    <property type="entry name" value="TTHA1013/TTHA0281-like"/>
    <property type="match status" value="1"/>
</dbReference>
<dbReference type="Pfam" id="PF15919">
    <property type="entry name" value="HicB_lk_antitox"/>
    <property type="match status" value="1"/>
</dbReference>
<proteinExistence type="predicted"/>
<dbReference type="PANTHER" id="PTHR34504:SF2">
    <property type="entry name" value="UPF0150 PROTEIN SSL0259"/>
    <property type="match status" value="1"/>
</dbReference>
<dbReference type="InterPro" id="IPR031807">
    <property type="entry name" value="HicB-like"/>
</dbReference>
<dbReference type="InterPro" id="IPR051404">
    <property type="entry name" value="TA_system_antitoxin"/>
</dbReference>
<name>H0UKA9_9BACT</name>
<dbReference type="EMBL" id="CM001376">
    <property type="protein sequence ID" value="EHM13118.1"/>
    <property type="molecule type" value="Genomic_DNA"/>
</dbReference>
<dbReference type="Proteomes" id="UP000003806">
    <property type="component" value="Chromosome"/>
</dbReference>
<dbReference type="eggNOG" id="COG1598">
    <property type="taxonomic scope" value="Bacteria"/>
</dbReference>
<protein>
    <recommendedName>
        <fullName evidence="1">HicB-like antitoxin of toxin-antitoxin system domain-containing protein</fullName>
    </recommendedName>
</protein>
<dbReference type="OrthoDB" id="5419659at2"/>
<dbReference type="Gene3D" id="3.30.160.250">
    <property type="match status" value="1"/>
</dbReference>
<gene>
    <name evidence="2" type="ORF">JonanDRAFT_0735</name>
</gene>
<sequence>MIYLFTATFTKNDVSGYNARVPDLPGCITTGKDLSDAIDQMKDAMALWLVTAEDEGLEIPTPTPQSLLHCTPDTICSVLKADTVLYRSQTDTRATRKNVSLPL</sequence>
<dbReference type="AlphaFoldDB" id="H0UKA9"/>
<organism evidence="2 3">
    <name type="scientific">Jonquetella anthropi DSM 22815</name>
    <dbReference type="NCBI Taxonomy" id="885272"/>
    <lineage>
        <taxon>Bacteria</taxon>
        <taxon>Thermotogati</taxon>
        <taxon>Synergistota</taxon>
        <taxon>Synergistia</taxon>
        <taxon>Synergistales</taxon>
        <taxon>Dethiosulfovibrionaceae</taxon>
        <taxon>Jonquetella</taxon>
    </lineage>
</organism>
<dbReference type="HOGENOM" id="CLU_114047_0_2_0"/>
<evidence type="ECO:0000259" key="1">
    <source>
        <dbReference type="Pfam" id="PF15919"/>
    </source>
</evidence>